<name>A0A2V3VXW8_9BACI</name>
<dbReference type="InterPro" id="IPR058639">
    <property type="entry name" value="BSH_YknX-like"/>
</dbReference>
<keyword evidence="4" id="KW-1133">Transmembrane helix</keyword>
<evidence type="ECO:0000256" key="1">
    <source>
        <dbReference type="ARBA" id="ARBA00004196"/>
    </source>
</evidence>
<evidence type="ECO:0000259" key="7">
    <source>
        <dbReference type="Pfam" id="PF25990"/>
    </source>
</evidence>
<keyword evidence="2 3" id="KW-0175">Coiled coil</keyword>
<evidence type="ECO:0000313" key="9">
    <source>
        <dbReference type="Proteomes" id="UP000247978"/>
    </source>
</evidence>
<evidence type="ECO:0000256" key="3">
    <source>
        <dbReference type="SAM" id="Coils"/>
    </source>
</evidence>
<feature type="domain" description="YknX-like beta-barrel" evidence="7">
    <location>
        <begin position="237"/>
        <end position="322"/>
    </location>
</feature>
<proteinExistence type="predicted"/>
<comment type="subcellular location">
    <subcellularLocation>
        <location evidence="1">Cell envelope</location>
    </subcellularLocation>
</comment>
<feature type="transmembrane region" description="Helical" evidence="4">
    <location>
        <begin position="7"/>
        <end position="26"/>
    </location>
</feature>
<evidence type="ECO:0000259" key="6">
    <source>
        <dbReference type="Pfam" id="PF25989"/>
    </source>
</evidence>
<reference evidence="8 9" key="1">
    <citation type="submission" date="2018-05" db="EMBL/GenBank/DDBJ databases">
        <title>Genomic Encyclopedia of Type Strains, Phase IV (KMG-IV): sequencing the most valuable type-strain genomes for metagenomic binning, comparative biology and taxonomic classification.</title>
        <authorList>
            <person name="Goeker M."/>
        </authorList>
    </citation>
    <scope>NUCLEOTIDE SEQUENCE [LARGE SCALE GENOMIC DNA]</scope>
    <source>
        <strain evidence="8 9">DSM 28556</strain>
    </source>
</reference>
<gene>
    <name evidence="8" type="ORF">DFR56_11048</name>
</gene>
<evidence type="ECO:0000256" key="2">
    <source>
        <dbReference type="ARBA" id="ARBA00023054"/>
    </source>
</evidence>
<feature type="domain" description="YknX-like barrel-sandwich hybrid" evidence="5">
    <location>
        <begin position="69"/>
        <end position="231"/>
    </location>
</feature>
<keyword evidence="4" id="KW-0472">Membrane</keyword>
<evidence type="ECO:0000313" key="8">
    <source>
        <dbReference type="EMBL" id="PXW85548.1"/>
    </source>
</evidence>
<evidence type="ECO:0000256" key="4">
    <source>
        <dbReference type="SAM" id="Phobius"/>
    </source>
</evidence>
<sequence>MSKKIKILIGVGVLAIIIIMAVIYFVKVRATSVEGESPEDMPVLVEKVTEEALDETILVTGQIVPENEQKIYADPENGEIKEFLVKENQKVKKDDTLFRYDEAKIQNDINAAVRARDMAKNNTTSIQNQVNQLAQQIEQMKKDMNNGQSDDEEGVVITNESIRELENERNQLVLEVENAKAEEATAQAEINELDRQRQALTVKSTMSGTVVKVNKNVERTEEGATEPIIHIISDDPYKVIGTMSEFDAVKIKKDQKVIVRPKVYKDREWKGSVESVSEFPTSDGAGDMDLGGESNVTMYPFKVEITDDTKDLRQGFHVSLEVSVGGDKKKLVVPHMALMDDMMMDMGEEDTEIMDDMFGEADVDMVEESPFVYVLVDGILEKRDVEVGNMNDEFAEIKDGVELGELVVISPTPEMHDGMEVASYDEVE</sequence>
<dbReference type="Proteomes" id="UP000247978">
    <property type="component" value="Unassembled WGS sequence"/>
</dbReference>
<dbReference type="InterPro" id="IPR010916">
    <property type="entry name" value="TonB_box_CS"/>
</dbReference>
<protein>
    <submittedName>
        <fullName evidence="8">Multidrug efflux pump subunit AcrA (Membrane-fusion protein)</fullName>
    </submittedName>
</protein>
<dbReference type="PROSITE" id="PS00430">
    <property type="entry name" value="TONB_DEPENDENT_REC_1"/>
    <property type="match status" value="1"/>
</dbReference>
<dbReference type="EMBL" id="QJJQ01000010">
    <property type="protein sequence ID" value="PXW85548.1"/>
    <property type="molecule type" value="Genomic_DNA"/>
</dbReference>
<dbReference type="Gene3D" id="2.40.50.100">
    <property type="match status" value="1"/>
</dbReference>
<dbReference type="GO" id="GO:0030313">
    <property type="term" value="C:cell envelope"/>
    <property type="evidence" value="ECO:0007669"/>
    <property type="project" value="UniProtKB-SubCell"/>
</dbReference>
<dbReference type="AlphaFoldDB" id="A0A2V3VXW8"/>
<dbReference type="InterPro" id="IPR058637">
    <property type="entry name" value="YknX-like_C"/>
</dbReference>
<dbReference type="Pfam" id="PF25990">
    <property type="entry name" value="Beta-barrel_YknX"/>
    <property type="match status" value="1"/>
</dbReference>
<keyword evidence="4" id="KW-0812">Transmembrane</keyword>
<dbReference type="Gene3D" id="6.20.50.140">
    <property type="match status" value="1"/>
</dbReference>
<feature type="domain" description="YknX-like C-terminal permuted SH3-like" evidence="6">
    <location>
        <begin position="368"/>
        <end position="422"/>
    </location>
</feature>
<comment type="caution">
    <text evidence="8">The sequence shown here is derived from an EMBL/GenBank/DDBJ whole genome shotgun (WGS) entry which is preliminary data.</text>
</comment>
<evidence type="ECO:0000259" key="5">
    <source>
        <dbReference type="Pfam" id="PF25984"/>
    </source>
</evidence>
<keyword evidence="9" id="KW-1185">Reference proteome</keyword>
<organism evidence="8 9">
    <name type="scientific">Pseudogracilibacillus auburnensis</name>
    <dbReference type="NCBI Taxonomy" id="1494959"/>
    <lineage>
        <taxon>Bacteria</taxon>
        <taxon>Bacillati</taxon>
        <taxon>Bacillota</taxon>
        <taxon>Bacilli</taxon>
        <taxon>Bacillales</taxon>
        <taxon>Bacillaceae</taxon>
        <taxon>Pseudogracilibacillus</taxon>
    </lineage>
</organism>
<dbReference type="PANTHER" id="PTHR32347">
    <property type="entry name" value="EFFLUX SYSTEM COMPONENT YKNX-RELATED"/>
    <property type="match status" value="1"/>
</dbReference>
<dbReference type="Pfam" id="PF25989">
    <property type="entry name" value="YknX_C"/>
    <property type="match status" value="1"/>
</dbReference>
<accession>A0A2V3VXW8</accession>
<dbReference type="InterPro" id="IPR050465">
    <property type="entry name" value="UPF0194_transport"/>
</dbReference>
<dbReference type="RefSeq" id="WP_244916535.1">
    <property type="nucleotide sequence ID" value="NZ_JBHUHB010000001.1"/>
</dbReference>
<feature type="coiled-coil region" evidence="3">
    <location>
        <begin position="123"/>
        <end position="203"/>
    </location>
</feature>
<dbReference type="Gene3D" id="2.40.30.170">
    <property type="match status" value="1"/>
</dbReference>
<dbReference type="InterPro" id="IPR058636">
    <property type="entry name" value="Beta-barrel_YknX"/>
</dbReference>
<dbReference type="PANTHER" id="PTHR32347:SF14">
    <property type="entry name" value="EFFLUX SYSTEM COMPONENT YKNX-RELATED"/>
    <property type="match status" value="1"/>
</dbReference>
<dbReference type="Pfam" id="PF25984">
    <property type="entry name" value="BSH_YknX"/>
    <property type="match status" value="1"/>
</dbReference>